<protein>
    <submittedName>
        <fullName evidence="2">Uncharacterized protein</fullName>
    </submittedName>
</protein>
<feature type="region of interest" description="Disordered" evidence="1">
    <location>
        <begin position="1"/>
        <end position="54"/>
    </location>
</feature>
<keyword evidence="3" id="KW-1185">Reference proteome</keyword>
<dbReference type="EMBL" id="HF935357">
    <property type="protein sequence ID" value="CCX07609.1"/>
    <property type="molecule type" value="Genomic_DNA"/>
</dbReference>
<evidence type="ECO:0000313" key="3">
    <source>
        <dbReference type="Proteomes" id="UP000018144"/>
    </source>
</evidence>
<feature type="region of interest" description="Disordered" evidence="1">
    <location>
        <begin position="175"/>
        <end position="201"/>
    </location>
</feature>
<name>U4L0A3_PYROM</name>
<evidence type="ECO:0000256" key="1">
    <source>
        <dbReference type="SAM" id="MobiDB-lite"/>
    </source>
</evidence>
<reference evidence="2 3" key="1">
    <citation type="journal article" date="2013" name="PLoS Genet.">
        <title>The genome and development-dependent transcriptomes of Pyronema confluens: a window into fungal evolution.</title>
        <authorList>
            <person name="Traeger S."/>
            <person name="Altegoer F."/>
            <person name="Freitag M."/>
            <person name="Gabaldon T."/>
            <person name="Kempken F."/>
            <person name="Kumar A."/>
            <person name="Marcet-Houben M."/>
            <person name="Poggeler S."/>
            <person name="Stajich J.E."/>
            <person name="Nowrousian M."/>
        </authorList>
    </citation>
    <scope>NUCLEOTIDE SEQUENCE [LARGE SCALE GENOMIC DNA]</scope>
    <source>
        <strain evidence="3">CBS 100304</strain>
        <tissue evidence="2">Vegetative mycelium</tissue>
    </source>
</reference>
<dbReference type="OrthoDB" id="5503825at2759"/>
<dbReference type="Proteomes" id="UP000018144">
    <property type="component" value="Unassembled WGS sequence"/>
</dbReference>
<sequence>MFVSFQHEADNVPVDRSPSAPAHELGGLGRLSPRSGNAQRSQPNSAPMAEKPGTVSNATCPVQYIYAPHTAAELIAMSADELEKLVVLQLIDRVKYCLAAINAEETGPWLTLGWEESEGESEIQEENSEGYDDEYDPSYQYYEQEEEEQGMPDFECEEDMHRWILEHAEDNHRTVLSRTSGINTPSEWGVTRPRKTWTEEL</sequence>
<proteinExistence type="predicted"/>
<gene>
    <name evidence="2" type="ORF">PCON_07198</name>
</gene>
<dbReference type="AlphaFoldDB" id="U4L0A3"/>
<feature type="compositionally biased region" description="Polar residues" evidence="1">
    <location>
        <begin position="175"/>
        <end position="186"/>
    </location>
</feature>
<evidence type="ECO:0000313" key="2">
    <source>
        <dbReference type="EMBL" id="CCX07609.1"/>
    </source>
</evidence>
<organism evidence="2 3">
    <name type="scientific">Pyronema omphalodes (strain CBS 100304)</name>
    <name type="common">Pyronema confluens</name>
    <dbReference type="NCBI Taxonomy" id="1076935"/>
    <lineage>
        <taxon>Eukaryota</taxon>
        <taxon>Fungi</taxon>
        <taxon>Dikarya</taxon>
        <taxon>Ascomycota</taxon>
        <taxon>Pezizomycotina</taxon>
        <taxon>Pezizomycetes</taxon>
        <taxon>Pezizales</taxon>
        <taxon>Pyronemataceae</taxon>
        <taxon>Pyronema</taxon>
    </lineage>
</organism>
<accession>U4L0A3</accession>